<dbReference type="RefSeq" id="WP_126728102.1">
    <property type="nucleotide sequence ID" value="NZ_RYZH01000084.1"/>
</dbReference>
<dbReference type="Proteomes" id="UP000280296">
    <property type="component" value="Unassembled WGS sequence"/>
</dbReference>
<gene>
    <name evidence="1" type="ORF">TsocGM_24560</name>
</gene>
<dbReference type="AlphaFoldDB" id="A0A432MCE2"/>
<protein>
    <recommendedName>
        <fullName evidence="3">Replication initiator protein A</fullName>
    </recommendedName>
</protein>
<organism evidence="1 2">
    <name type="scientific">Tautonia sociabilis</name>
    <dbReference type="NCBI Taxonomy" id="2080755"/>
    <lineage>
        <taxon>Bacteria</taxon>
        <taxon>Pseudomonadati</taxon>
        <taxon>Planctomycetota</taxon>
        <taxon>Planctomycetia</taxon>
        <taxon>Isosphaerales</taxon>
        <taxon>Isosphaeraceae</taxon>
        <taxon>Tautonia</taxon>
    </lineage>
</organism>
<evidence type="ECO:0008006" key="3">
    <source>
        <dbReference type="Google" id="ProtNLM"/>
    </source>
</evidence>
<reference evidence="1 2" key="2">
    <citation type="submission" date="2019-01" db="EMBL/GenBank/DDBJ databases">
        <title>Tautonia sociabilis, a novel thermotolerant planctomycete of Isosphaeraceae family, isolated from a 4000 m deep subterranean habitat.</title>
        <authorList>
            <person name="Kovaleva O.L."/>
            <person name="Elcheninov A.G."/>
            <person name="Van Heerden E."/>
            <person name="Toshchakov S.V."/>
            <person name="Novikov A."/>
            <person name="Bonch-Osmolovskaya E.A."/>
            <person name="Kublanov I.V."/>
        </authorList>
    </citation>
    <scope>NUCLEOTIDE SEQUENCE [LARGE SCALE GENOMIC DNA]</scope>
    <source>
        <strain evidence="1 2">GM2012</strain>
    </source>
</reference>
<dbReference type="Pfam" id="PF10134">
    <property type="entry name" value="RPA"/>
    <property type="match status" value="1"/>
</dbReference>
<dbReference type="EMBL" id="RYZH01000084">
    <property type="protein sequence ID" value="RUL81768.1"/>
    <property type="molecule type" value="Genomic_DNA"/>
</dbReference>
<name>A0A432MCE2_9BACT</name>
<sequence length="402" mass="46731">MEAIRRNSKQVGQNIADFTNGRDEMNLVEFPLALLSERAPPGLLTLEVSDEIEEKGIALRRQVTVAATEKYGLPTAKDEDVLMGMLQLAKLQNEFTSPLVYFTRLQLIKLLGWDNTRWSYERIGLALERWRSVTITYRKAWRDNKDREWTDRTGFGLIDSYSLKDSRRLGRAGGEGTEPPTESLSWFRWNGFLFDSFRSGYLKKLDYKVYRELEQQAAKRLYRYLDKHFFEPHKLRLEFDLQALAFEHLGMSRNYDNTQIRRALQPAVEELEGIGFIEAVPAEKRYKKLGRGRWTVTFSKRPAARGDRRAAVPASRRGVVELPRVGQRKDRREDAERRRIETFLAAQTEERRAEIEGEALACAAPFLRQNYESRKGEGGPLFEECRRLIIHQHVARLIAESQ</sequence>
<reference evidence="1 2" key="1">
    <citation type="submission" date="2018-12" db="EMBL/GenBank/DDBJ databases">
        <authorList>
            <person name="Toschakov S.V."/>
        </authorList>
    </citation>
    <scope>NUCLEOTIDE SEQUENCE [LARGE SCALE GENOMIC DNA]</scope>
    <source>
        <strain evidence="1 2">GM2012</strain>
    </source>
</reference>
<comment type="caution">
    <text evidence="1">The sequence shown here is derived from an EMBL/GenBank/DDBJ whole genome shotgun (WGS) entry which is preliminary data.</text>
</comment>
<dbReference type="OrthoDB" id="9774004at2"/>
<dbReference type="InterPro" id="IPR018777">
    <property type="entry name" value="Replication_initiator_prot_A"/>
</dbReference>
<evidence type="ECO:0000313" key="2">
    <source>
        <dbReference type="Proteomes" id="UP000280296"/>
    </source>
</evidence>
<evidence type="ECO:0000313" key="1">
    <source>
        <dbReference type="EMBL" id="RUL81768.1"/>
    </source>
</evidence>
<accession>A0A432MCE2</accession>
<proteinExistence type="predicted"/>
<keyword evidence="2" id="KW-1185">Reference proteome</keyword>